<dbReference type="InterPro" id="IPR039426">
    <property type="entry name" value="TonB-dep_rcpt-like"/>
</dbReference>
<dbReference type="AlphaFoldDB" id="A0A1T5HKL6"/>
<keyword evidence="3 12" id="KW-1134">Transmembrane beta strand</keyword>
<keyword evidence="10 12" id="KW-0472">Membrane</keyword>
<keyword evidence="8" id="KW-0406">Ion transport</keyword>
<proteinExistence type="inferred from homology"/>
<dbReference type="SUPFAM" id="SSF56935">
    <property type="entry name" value="Porins"/>
    <property type="match status" value="1"/>
</dbReference>
<evidence type="ECO:0000313" key="17">
    <source>
        <dbReference type="Proteomes" id="UP000191055"/>
    </source>
</evidence>
<keyword evidence="4" id="KW-0410">Iron transport</keyword>
<evidence type="ECO:0000256" key="12">
    <source>
        <dbReference type="PROSITE-ProRule" id="PRU01360"/>
    </source>
</evidence>
<evidence type="ECO:0000256" key="11">
    <source>
        <dbReference type="ARBA" id="ARBA00023237"/>
    </source>
</evidence>
<keyword evidence="2 12" id="KW-0813">Transport</keyword>
<dbReference type="OrthoDB" id="1075473at2"/>
<keyword evidence="11 12" id="KW-0998">Cell outer membrane</keyword>
<evidence type="ECO:0000256" key="3">
    <source>
        <dbReference type="ARBA" id="ARBA00022452"/>
    </source>
</evidence>
<dbReference type="InterPro" id="IPR036942">
    <property type="entry name" value="Beta-barrel_TonB_sf"/>
</dbReference>
<feature type="domain" description="TonB-dependent receptor-like beta-barrel" evidence="14">
    <location>
        <begin position="322"/>
        <end position="774"/>
    </location>
</feature>
<evidence type="ECO:0000256" key="4">
    <source>
        <dbReference type="ARBA" id="ARBA00022496"/>
    </source>
</evidence>
<dbReference type="Pfam" id="PF00593">
    <property type="entry name" value="TonB_dep_Rec_b-barrel"/>
    <property type="match status" value="1"/>
</dbReference>
<keyword evidence="7" id="KW-0408">Iron</keyword>
<evidence type="ECO:0000256" key="13">
    <source>
        <dbReference type="RuleBase" id="RU003357"/>
    </source>
</evidence>
<dbReference type="Pfam" id="PF13715">
    <property type="entry name" value="CarbopepD_reg_2"/>
    <property type="match status" value="1"/>
</dbReference>
<dbReference type="Gene3D" id="2.60.40.1120">
    <property type="entry name" value="Carboxypeptidase-like, regulatory domain"/>
    <property type="match status" value="1"/>
</dbReference>
<evidence type="ECO:0000259" key="14">
    <source>
        <dbReference type="Pfam" id="PF00593"/>
    </source>
</evidence>
<comment type="subcellular location">
    <subcellularLocation>
        <location evidence="1 12">Cell outer membrane</location>
        <topology evidence="1 12">Multi-pass membrane protein</topology>
    </subcellularLocation>
</comment>
<dbReference type="InterPro" id="IPR037066">
    <property type="entry name" value="Plug_dom_sf"/>
</dbReference>
<feature type="domain" description="TonB-dependent receptor plug" evidence="15">
    <location>
        <begin position="146"/>
        <end position="228"/>
    </location>
</feature>
<dbReference type="PANTHER" id="PTHR32552">
    <property type="entry name" value="FERRICHROME IRON RECEPTOR-RELATED"/>
    <property type="match status" value="1"/>
</dbReference>
<reference evidence="17" key="1">
    <citation type="submission" date="2017-02" db="EMBL/GenBank/DDBJ databases">
        <authorList>
            <person name="Varghese N."/>
            <person name="Submissions S."/>
        </authorList>
    </citation>
    <scope>NUCLEOTIDE SEQUENCE [LARGE SCALE GENOMIC DNA]</scope>
    <source>
        <strain evidence="17">DSM 24412</strain>
    </source>
</reference>
<dbReference type="EMBL" id="FUYV01000014">
    <property type="protein sequence ID" value="SKC21217.1"/>
    <property type="molecule type" value="Genomic_DNA"/>
</dbReference>
<dbReference type="InterPro" id="IPR008969">
    <property type="entry name" value="CarboxyPept-like_regulatory"/>
</dbReference>
<evidence type="ECO:0000256" key="9">
    <source>
        <dbReference type="ARBA" id="ARBA00023077"/>
    </source>
</evidence>
<dbReference type="GO" id="GO:0015344">
    <property type="term" value="F:siderophore uptake transmembrane transporter activity"/>
    <property type="evidence" value="ECO:0007669"/>
    <property type="project" value="TreeGrafter"/>
</dbReference>
<dbReference type="GO" id="GO:0009279">
    <property type="term" value="C:cell outer membrane"/>
    <property type="evidence" value="ECO:0007669"/>
    <property type="project" value="UniProtKB-SubCell"/>
</dbReference>
<dbReference type="InterPro" id="IPR012910">
    <property type="entry name" value="Plug_dom"/>
</dbReference>
<evidence type="ECO:0000259" key="15">
    <source>
        <dbReference type="Pfam" id="PF07715"/>
    </source>
</evidence>
<comment type="similarity">
    <text evidence="12 13">Belongs to the TonB-dependent receptor family.</text>
</comment>
<keyword evidence="17" id="KW-1185">Reference proteome</keyword>
<dbReference type="Gene3D" id="2.170.130.10">
    <property type="entry name" value="TonB-dependent receptor, plug domain"/>
    <property type="match status" value="1"/>
</dbReference>
<keyword evidence="9 13" id="KW-0798">TonB box</keyword>
<dbReference type="PANTHER" id="PTHR32552:SF68">
    <property type="entry name" value="FERRICHROME OUTER MEMBRANE TRANSPORTER_PHAGE RECEPTOR"/>
    <property type="match status" value="1"/>
</dbReference>
<organism evidence="16 17">
    <name type="scientific">Alkalitalea saponilacus</name>
    <dbReference type="NCBI Taxonomy" id="889453"/>
    <lineage>
        <taxon>Bacteria</taxon>
        <taxon>Pseudomonadati</taxon>
        <taxon>Bacteroidota</taxon>
        <taxon>Bacteroidia</taxon>
        <taxon>Marinilabiliales</taxon>
        <taxon>Marinilabiliaceae</taxon>
        <taxon>Alkalitalea</taxon>
    </lineage>
</organism>
<name>A0A1T5HKL6_9BACT</name>
<evidence type="ECO:0000256" key="7">
    <source>
        <dbReference type="ARBA" id="ARBA00023004"/>
    </source>
</evidence>
<evidence type="ECO:0000256" key="5">
    <source>
        <dbReference type="ARBA" id="ARBA00022692"/>
    </source>
</evidence>
<evidence type="ECO:0000256" key="10">
    <source>
        <dbReference type="ARBA" id="ARBA00023136"/>
    </source>
</evidence>
<keyword evidence="5 12" id="KW-0812">Transmembrane</keyword>
<evidence type="ECO:0000256" key="8">
    <source>
        <dbReference type="ARBA" id="ARBA00023065"/>
    </source>
</evidence>
<dbReference type="Gene3D" id="2.40.170.20">
    <property type="entry name" value="TonB-dependent receptor, beta-barrel domain"/>
    <property type="match status" value="1"/>
</dbReference>
<accession>A0A1T5HKL6</accession>
<sequence length="812" mass="90790">MKIPVKDSHFIILIMLFVFFNGSAQTIRGVITDIETSEPLSGANITIEGSNEGAISDLDGAFLIDIIDWQNNTLNITFIGYQSKEINLAPHSADHVLNIQLYPDHHTLGEITVDGVISNPVRRNGDALFTGTALTSKGLSIGGAPASTSVYHALDILPGVLIEGVDGYGLSEKSVRIRGIRSSFSGMTLEGFPNYGIMPIGARDDIYDMENIESIALYKGASPADLGTATGSKGGAIELRYRRPNEEFGAEVNQSIGNHNFFRAFTRVDLGKTAFGTSAFVSFSATEADKWKGPGKMGPRYNAVTGITQQFNENFEAEIFVNYNTIKRNAYRRLSYSEAINLKENYTKGFSSELTGVASQDFYYYGYNDGTFTNIDFMGIVRYTPDDNTSVSIKGYVSNEEADYDGTVQRGPNFFKTTSFRDISRMGIIPEVQGRMNQISYSAGYWLEIFDNDAQVYNTRIADQGLIPVGYGFFSVNEKKGIIHSPYAKVAYSPGRFNLQAGLKYFHFTDPATDRFNSVSATELSETPNESLYTRKMTHHALLPSFGIGYSLKDNMQLYINYGKNYMRPYMYNPIISLYVNNMATFADAGMDLQDIFDNWKMETSHHFDFGFRYVSNYLTLSPSIHYARHNNVLASAYDSTVELDYFQNVGEQTAWGVDTEFYLHPVSWFTLIFNPTYTNISYDKNLERQDGIIEIKGNQSPATPRFSLKSGALFSMSDMDISLIYKHIGKRYGDATNIEKIDAYGLFDFSINYSFENINIFRNITAGVYVKNVFDKKHIGIINTSDDSRQGSATYFAGPPRILSGKISLKF</sequence>
<dbReference type="RefSeq" id="WP_079558101.1">
    <property type="nucleotide sequence ID" value="NZ_CP021904.1"/>
</dbReference>
<dbReference type="KEGG" id="asx:CDL62_00765"/>
<dbReference type="Proteomes" id="UP000191055">
    <property type="component" value="Unassembled WGS sequence"/>
</dbReference>
<dbReference type="InterPro" id="IPR000531">
    <property type="entry name" value="Beta-barrel_TonB"/>
</dbReference>
<evidence type="ECO:0000256" key="2">
    <source>
        <dbReference type="ARBA" id="ARBA00022448"/>
    </source>
</evidence>
<dbReference type="Pfam" id="PF07715">
    <property type="entry name" value="Plug"/>
    <property type="match status" value="1"/>
</dbReference>
<dbReference type="STRING" id="889453.SAMN03080601_02387"/>
<gene>
    <name evidence="16" type="ORF">SAMN03080601_02387</name>
</gene>
<evidence type="ECO:0000313" key="16">
    <source>
        <dbReference type="EMBL" id="SKC21217.1"/>
    </source>
</evidence>
<dbReference type="PROSITE" id="PS52016">
    <property type="entry name" value="TONB_DEPENDENT_REC_3"/>
    <property type="match status" value="1"/>
</dbReference>
<evidence type="ECO:0000256" key="1">
    <source>
        <dbReference type="ARBA" id="ARBA00004571"/>
    </source>
</evidence>
<keyword evidence="6" id="KW-0732">Signal</keyword>
<protein>
    <submittedName>
        <fullName evidence="16">Iron complex outermembrane recepter protein</fullName>
    </submittedName>
</protein>
<dbReference type="SUPFAM" id="SSF49464">
    <property type="entry name" value="Carboxypeptidase regulatory domain-like"/>
    <property type="match status" value="1"/>
</dbReference>
<evidence type="ECO:0000256" key="6">
    <source>
        <dbReference type="ARBA" id="ARBA00022729"/>
    </source>
</evidence>